<reference evidence="2 3" key="2">
    <citation type="submission" date="2013-11" db="EMBL/GenBank/DDBJ databases">
        <title>The Genome Sequence of Phytophthora parasitica CJ05E6.</title>
        <authorList>
            <consortium name="The Broad Institute Genomics Platform"/>
            <person name="Russ C."/>
            <person name="Tyler B."/>
            <person name="Panabieres F."/>
            <person name="Shan W."/>
            <person name="Tripathy S."/>
            <person name="Grunwald N."/>
            <person name="Machado M."/>
            <person name="Johnson C.S."/>
            <person name="Arredondo F."/>
            <person name="Hong C."/>
            <person name="Coffey M."/>
            <person name="Young S.K."/>
            <person name="Zeng Q."/>
            <person name="Gargeya S."/>
            <person name="Fitzgerald M."/>
            <person name="Abouelleil A."/>
            <person name="Alvarado L."/>
            <person name="Chapman S.B."/>
            <person name="Gainer-Dewar J."/>
            <person name="Goldberg J."/>
            <person name="Griggs A."/>
            <person name="Gujja S."/>
            <person name="Hansen M."/>
            <person name="Howarth C."/>
            <person name="Imamovic A."/>
            <person name="Ireland A."/>
            <person name="Larimer J."/>
            <person name="McCowan C."/>
            <person name="Murphy C."/>
            <person name="Pearson M."/>
            <person name="Poon T.W."/>
            <person name="Priest M."/>
            <person name="Roberts A."/>
            <person name="Saif S."/>
            <person name="Shea T."/>
            <person name="Sykes S."/>
            <person name="Wortman J."/>
            <person name="Nusbaum C."/>
            <person name="Birren B."/>
        </authorList>
    </citation>
    <scope>NUCLEOTIDE SEQUENCE [LARGE SCALE GENOMIC DNA]</scope>
    <source>
        <strain evidence="2 3">CJ05E6</strain>
    </source>
</reference>
<dbReference type="AlphaFoldDB" id="W2JER3"/>
<evidence type="ECO:0000313" key="2">
    <source>
        <dbReference type="EMBL" id="ETL44078.1"/>
    </source>
</evidence>
<sequence length="39" mass="4791">MPTCSSKRKQVKCTDWCQLNVHDKVHDHGPWWWRKILNQ</sequence>
<name>W2JER3_PHYNI</name>
<evidence type="ECO:0000313" key="1">
    <source>
        <dbReference type="EMBL" id="ETK90671.1"/>
    </source>
</evidence>
<dbReference type="EMBL" id="KI685460">
    <property type="protein sequence ID" value="ETK90671.1"/>
    <property type="molecule type" value="Genomic_DNA"/>
</dbReference>
<dbReference type="Proteomes" id="UP000053236">
    <property type="component" value="Unassembled WGS sequence"/>
</dbReference>
<dbReference type="Proteomes" id="UP000053864">
    <property type="component" value="Unassembled WGS sequence"/>
</dbReference>
<protein>
    <submittedName>
        <fullName evidence="2">Uncharacterized protein</fullName>
    </submittedName>
</protein>
<dbReference type="EMBL" id="KI672020">
    <property type="protein sequence ID" value="ETL44078.1"/>
    <property type="molecule type" value="Genomic_DNA"/>
</dbReference>
<organism evidence="2 3">
    <name type="scientific">Phytophthora nicotianae</name>
    <name type="common">Potato buckeye rot agent</name>
    <name type="synonym">Phytophthora parasitica</name>
    <dbReference type="NCBI Taxonomy" id="4792"/>
    <lineage>
        <taxon>Eukaryota</taxon>
        <taxon>Sar</taxon>
        <taxon>Stramenopiles</taxon>
        <taxon>Oomycota</taxon>
        <taxon>Peronosporomycetes</taxon>
        <taxon>Peronosporales</taxon>
        <taxon>Peronosporaceae</taxon>
        <taxon>Phytophthora</taxon>
    </lineage>
</organism>
<accession>W2JER3</accession>
<evidence type="ECO:0000313" key="3">
    <source>
        <dbReference type="Proteomes" id="UP000053864"/>
    </source>
</evidence>
<proteinExistence type="predicted"/>
<gene>
    <name evidence="1" type="ORF">L915_05607</name>
    <name evidence="2" type="ORF">L916_05548</name>
</gene>
<reference evidence="1" key="1">
    <citation type="submission" date="2013-11" db="EMBL/GenBank/DDBJ databases">
        <title>The Genome Sequence of Phytophthora parasitica CJ02B3.</title>
        <authorList>
            <consortium name="The Broad Institute Genomics Platform"/>
            <person name="Russ C."/>
            <person name="Tyler B."/>
            <person name="Panabieres F."/>
            <person name="Shan W."/>
            <person name="Tripathy S."/>
            <person name="Grunwald N."/>
            <person name="Machado M."/>
            <person name="Johnson C.S."/>
            <person name="Arredondo F."/>
            <person name="Hong C."/>
            <person name="Coffey M."/>
            <person name="Young S.K."/>
            <person name="Zeng Q."/>
            <person name="Gargeya S."/>
            <person name="Fitzgerald M."/>
            <person name="Abouelleil A."/>
            <person name="Alvarado L."/>
            <person name="Chapman S.B."/>
            <person name="Gainer-Dewar J."/>
            <person name="Goldberg J."/>
            <person name="Griggs A."/>
            <person name="Gujja S."/>
            <person name="Hansen M."/>
            <person name="Howarth C."/>
            <person name="Imamovic A."/>
            <person name="Ireland A."/>
            <person name="Larimer J."/>
            <person name="McCowan C."/>
            <person name="Murphy C."/>
            <person name="Pearson M."/>
            <person name="Poon T.W."/>
            <person name="Priest M."/>
            <person name="Roberts A."/>
            <person name="Saif S."/>
            <person name="Shea T."/>
            <person name="Sykes S."/>
            <person name="Wortman J."/>
            <person name="Nusbaum C."/>
            <person name="Birren B."/>
        </authorList>
    </citation>
    <scope>NUCLEOTIDE SEQUENCE [LARGE SCALE GENOMIC DNA]</scope>
    <source>
        <strain evidence="1">CJ02B3</strain>
    </source>
</reference>